<gene>
    <name evidence="2" type="ORF">BFJ72_g15294</name>
</gene>
<name>A0A420RK47_GIBIN</name>
<evidence type="ECO:0000256" key="1">
    <source>
        <dbReference type="SAM" id="MobiDB-lite"/>
    </source>
</evidence>
<proteinExistence type="predicted"/>
<evidence type="ECO:0000313" key="3">
    <source>
        <dbReference type="Proteomes" id="UP000283569"/>
    </source>
</evidence>
<feature type="compositionally biased region" description="Basic residues" evidence="1">
    <location>
        <begin position="22"/>
        <end position="34"/>
    </location>
</feature>
<accession>A0A420RK47</accession>
<comment type="caution">
    <text evidence="2">The sequence shown here is derived from an EMBL/GenBank/DDBJ whole genome shotgun (WGS) entry which is preliminary data.</text>
</comment>
<feature type="region of interest" description="Disordered" evidence="1">
    <location>
        <begin position="1"/>
        <end position="72"/>
    </location>
</feature>
<feature type="region of interest" description="Disordered" evidence="1">
    <location>
        <begin position="145"/>
        <end position="168"/>
    </location>
</feature>
<organism evidence="2 3">
    <name type="scientific">Gibberella intermedia</name>
    <name type="common">Bulb rot disease fungus</name>
    <name type="synonym">Fusarium proliferatum</name>
    <dbReference type="NCBI Taxonomy" id="948311"/>
    <lineage>
        <taxon>Eukaryota</taxon>
        <taxon>Fungi</taxon>
        <taxon>Dikarya</taxon>
        <taxon>Ascomycota</taxon>
        <taxon>Pezizomycotina</taxon>
        <taxon>Sordariomycetes</taxon>
        <taxon>Hypocreomycetidae</taxon>
        <taxon>Hypocreales</taxon>
        <taxon>Nectriaceae</taxon>
        <taxon>Fusarium</taxon>
        <taxon>Fusarium fujikuroi species complex</taxon>
    </lineage>
</organism>
<dbReference type="AlphaFoldDB" id="A0A420RK47"/>
<dbReference type="EMBL" id="MRDB01000275">
    <property type="protein sequence ID" value="RKL17370.1"/>
    <property type="molecule type" value="Genomic_DNA"/>
</dbReference>
<feature type="compositionally biased region" description="Polar residues" evidence="1">
    <location>
        <begin position="147"/>
        <end position="168"/>
    </location>
</feature>
<reference evidence="2 3" key="1">
    <citation type="journal article" date="2018" name="Sci. Rep.">
        <title>Characterisation of pathogen-specific regions and novel effector candidates in Fusarium oxysporum f. sp. cepae.</title>
        <authorList>
            <person name="Armitage A.D."/>
            <person name="Taylor A."/>
            <person name="Sobczyk M.K."/>
            <person name="Baxter L."/>
            <person name="Greenfield B.P."/>
            <person name="Bates H.J."/>
            <person name="Wilson F."/>
            <person name="Jackson A.C."/>
            <person name="Ott S."/>
            <person name="Harrison R.J."/>
            <person name="Clarkson J.P."/>
        </authorList>
    </citation>
    <scope>NUCLEOTIDE SEQUENCE [LARGE SCALE GENOMIC DNA]</scope>
    <source>
        <strain evidence="2 3">Fp_A8</strain>
    </source>
</reference>
<feature type="compositionally biased region" description="Basic and acidic residues" evidence="1">
    <location>
        <begin position="35"/>
        <end position="45"/>
    </location>
</feature>
<evidence type="ECO:0000313" key="2">
    <source>
        <dbReference type="EMBL" id="RKL17370.1"/>
    </source>
</evidence>
<protein>
    <submittedName>
        <fullName evidence="2">Uncharacterized protein</fullName>
    </submittedName>
</protein>
<sequence length="228" mass="24762">MRHAHRTRHGHADREPPGLRGKPPHGLRAHRHRDARGVRCRREPAAARPLRAPQRREARGHMPGARMTPDKQKQKLAGQTAIAQKVFQAVPIAEAWTVAQISQSLHRTTGARLDRHTLQGCLRALADSDLIRSTEHGSLHQRVAVSAAQSTPPKTKESTVTQPAKSAVTQQSAPASAIDVLGSLAQKMRALADEVDAAALALEEEQSRTTGETAKLKQLKALLSEVIA</sequence>
<dbReference type="Proteomes" id="UP000283569">
    <property type="component" value="Unassembled WGS sequence"/>
</dbReference>